<reference evidence="1 2" key="2">
    <citation type="submission" date="2016-05" db="EMBL/GenBank/DDBJ databases">
        <title>Lineage-specific infection strategies underlie the spectrum of fungal disease in amphibians.</title>
        <authorList>
            <person name="Cuomo C.A."/>
            <person name="Farrer R.A."/>
            <person name="James T."/>
            <person name="Longcore J."/>
            <person name="Birren B."/>
        </authorList>
    </citation>
    <scope>NUCLEOTIDE SEQUENCE [LARGE SCALE GENOMIC DNA]</scope>
    <source>
        <strain evidence="1 2">JEL423</strain>
    </source>
</reference>
<gene>
    <name evidence="1" type="ORF">BDEG_28271</name>
</gene>
<dbReference type="VEuPathDB" id="FungiDB:BDEG_28271"/>
<name>A0A177WYC3_BATDL</name>
<organism evidence="1 2">
    <name type="scientific">Batrachochytrium dendrobatidis (strain JEL423)</name>
    <dbReference type="NCBI Taxonomy" id="403673"/>
    <lineage>
        <taxon>Eukaryota</taxon>
        <taxon>Fungi</taxon>
        <taxon>Fungi incertae sedis</taxon>
        <taxon>Chytridiomycota</taxon>
        <taxon>Chytridiomycota incertae sedis</taxon>
        <taxon>Chytridiomycetes</taxon>
        <taxon>Rhizophydiales</taxon>
        <taxon>Rhizophydiales incertae sedis</taxon>
        <taxon>Batrachochytrium</taxon>
    </lineage>
</organism>
<evidence type="ECO:0000313" key="2">
    <source>
        <dbReference type="Proteomes" id="UP000077115"/>
    </source>
</evidence>
<accession>A0A177WYC3</accession>
<dbReference type="AlphaFoldDB" id="A0A177WYC3"/>
<protein>
    <submittedName>
        <fullName evidence="1">Uncharacterized protein</fullName>
    </submittedName>
</protein>
<sequence>MMKIQTELFTRQCPGIREILLKTSDHFKDPKMVPFRLSEIFGDPQDQMKLLKRLNQINQLKLICKWIKSRYMTFTITILSPLCPRKMDYLYLAVTTYCLRIHNT</sequence>
<dbReference type="EMBL" id="DS022314">
    <property type="protein sequence ID" value="OAJ45107.1"/>
    <property type="molecule type" value="Genomic_DNA"/>
</dbReference>
<proteinExistence type="predicted"/>
<evidence type="ECO:0000313" key="1">
    <source>
        <dbReference type="EMBL" id="OAJ45107.1"/>
    </source>
</evidence>
<reference evidence="1 2" key="1">
    <citation type="submission" date="2006-10" db="EMBL/GenBank/DDBJ databases">
        <title>The Genome Sequence of Batrachochytrium dendrobatidis JEL423.</title>
        <authorList>
            <consortium name="The Broad Institute Genome Sequencing Platform"/>
            <person name="Birren B."/>
            <person name="Lander E."/>
            <person name="Galagan J."/>
            <person name="Cuomo C."/>
            <person name="Devon K."/>
            <person name="Jaffe D."/>
            <person name="Butler J."/>
            <person name="Alvarez P."/>
            <person name="Gnerre S."/>
            <person name="Grabherr M."/>
            <person name="Kleber M."/>
            <person name="Mauceli E."/>
            <person name="Brockman W."/>
            <person name="Young S."/>
            <person name="LaButti K."/>
            <person name="Sykes S."/>
            <person name="DeCaprio D."/>
            <person name="Crawford M."/>
            <person name="Koehrsen M."/>
            <person name="Engels R."/>
            <person name="Montgomery P."/>
            <person name="Pearson M."/>
            <person name="Howarth C."/>
            <person name="Larson L."/>
            <person name="White J."/>
            <person name="O'Leary S."/>
            <person name="Kodira C."/>
            <person name="Zeng Q."/>
            <person name="Yandava C."/>
            <person name="Alvarado L."/>
            <person name="Longcore J."/>
            <person name="James T."/>
        </authorList>
    </citation>
    <scope>NUCLEOTIDE SEQUENCE [LARGE SCALE GENOMIC DNA]</scope>
    <source>
        <strain evidence="1 2">JEL423</strain>
    </source>
</reference>
<dbReference type="Proteomes" id="UP000077115">
    <property type="component" value="Unassembled WGS sequence"/>
</dbReference>